<dbReference type="InterPro" id="IPR011322">
    <property type="entry name" value="N-reg_PII-like_a/b"/>
</dbReference>
<dbReference type="Pfam" id="PF00543">
    <property type="entry name" value="P-II"/>
    <property type="match status" value="1"/>
</dbReference>
<organism evidence="1 2">
    <name type="scientific">Enterococcus cecorum</name>
    <dbReference type="NCBI Taxonomy" id="44008"/>
    <lineage>
        <taxon>Bacteria</taxon>
        <taxon>Bacillati</taxon>
        <taxon>Bacillota</taxon>
        <taxon>Bacilli</taxon>
        <taxon>Lactobacillales</taxon>
        <taxon>Enterococcaceae</taxon>
        <taxon>Enterococcus</taxon>
    </lineage>
</organism>
<sequence>MQEIYFIVNCGLGSKLLKKAKKLGMRGGTILRAHGTIENSLLHLFALDDQRKEIVMMAGPSTLCREVMQKLAQIFHFEKPNHGIAFSLPLFKVCGVSCYPDQEYPKESEQSAMYQSILTIVNRGKAEDVITAANHAGAKGGTIVHGRGAGIHETSKLFAMDIEPEKEVVLILAKSNQAKDIIQAIRTELEIDKPGNGIILVQEVLETYGIYE</sequence>
<dbReference type="SMART" id="SM00938">
    <property type="entry name" value="P-II"/>
    <property type="match status" value="1"/>
</dbReference>
<accession>A0A0I9WE83</accession>
<gene>
    <name evidence="1" type="ORF">B5E88_10955</name>
</gene>
<dbReference type="EMBL" id="NFLC01000029">
    <property type="protein sequence ID" value="OUQ08654.1"/>
    <property type="molecule type" value="Genomic_DNA"/>
</dbReference>
<evidence type="ECO:0000313" key="2">
    <source>
        <dbReference type="Proteomes" id="UP000196074"/>
    </source>
</evidence>
<protein>
    <submittedName>
        <fullName evidence="1">Transcriptional regulator</fullName>
    </submittedName>
</protein>
<name>A0A0I9WE83_9ENTE</name>
<reference evidence="2" key="1">
    <citation type="submission" date="2017-04" db="EMBL/GenBank/DDBJ databases">
        <title>Function of individual gut microbiota members based on whole genome sequencing of pure cultures obtained from chicken caecum.</title>
        <authorList>
            <person name="Medvecky M."/>
            <person name="Cejkova D."/>
            <person name="Polansky O."/>
            <person name="Karasova D."/>
            <person name="Kubasova T."/>
            <person name="Cizek A."/>
            <person name="Rychlik I."/>
        </authorList>
    </citation>
    <scope>NUCLEOTIDE SEQUENCE [LARGE SCALE GENOMIC DNA]</scope>
    <source>
        <strain evidence="2">An144</strain>
    </source>
</reference>
<dbReference type="RefSeq" id="WP_047339163.1">
    <property type="nucleotide sequence ID" value="NZ_JAKYKU010000238.1"/>
</dbReference>
<dbReference type="InterPro" id="IPR015867">
    <property type="entry name" value="N-reg_PII/ATP_PRibTrfase_C"/>
</dbReference>
<proteinExistence type="predicted"/>
<dbReference type="SUPFAM" id="SSF54913">
    <property type="entry name" value="GlnB-like"/>
    <property type="match status" value="2"/>
</dbReference>
<dbReference type="GO" id="GO:0006808">
    <property type="term" value="P:regulation of nitrogen utilization"/>
    <property type="evidence" value="ECO:0007669"/>
    <property type="project" value="InterPro"/>
</dbReference>
<comment type="caution">
    <text evidence="1">The sequence shown here is derived from an EMBL/GenBank/DDBJ whole genome shotgun (WGS) entry which is preliminary data.</text>
</comment>
<dbReference type="Proteomes" id="UP000196074">
    <property type="component" value="Unassembled WGS sequence"/>
</dbReference>
<dbReference type="GO" id="GO:0030234">
    <property type="term" value="F:enzyme regulator activity"/>
    <property type="evidence" value="ECO:0007669"/>
    <property type="project" value="InterPro"/>
</dbReference>
<dbReference type="InterPro" id="IPR002187">
    <property type="entry name" value="N-reg_PII"/>
</dbReference>
<dbReference type="Gene3D" id="3.30.70.120">
    <property type="match status" value="2"/>
</dbReference>
<evidence type="ECO:0000313" key="1">
    <source>
        <dbReference type="EMBL" id="OUQ08654.1"/>
    </source>
</evidence>
<dbReference type="AlphaFoldDB" id="A0A0I9WE83"/>
<dbReference type="PROSITE" id="PS51343">
    <property type="entry name" value="PII_GLNB_DOM"/>
    <property type="match status" value="1"/>
</dbReference>